<evidence type="ECO:0000313" key="3">
    <source>
        <dbReference type="EMBL" id="BBM97875.1"/>
    </source>
</evidence>
<keyword evidence="2" id="KW-0812">Transmembrane</keyword>
<reference evidence="3" key="2">
    <citation type="journal article" date="2019" name="Curr. Biol.">
        <title>Chromatin organization in early land plants reveals an ancestral association between H3K27me3, transposons, and constitutive heterochromatin.</title>
        <authorList>
            <person name="Montgomery S.A."/>
            <person name="Tanizawa Y."/>
            <person name="Galik B."/>
            <person name="Wang N."/>
            <person name="Ito T."/>
            <person name="Mochizuki T."/>
            <person name="Akimcheva S."/>
            <person name="Bowman J."/>
            <person name="Cognat V."/>
            <person name="Drouard L."/>
            <person name="Ekker H."/>
            <person name="Houng S."/>
            <person name="Kohchi T."/>
            <person name="Lin S."/>
            <person name="Liu L.D."/>
            <person name="Nakamura Y."/>
            <person name="Valeeva L.R."/>
            <person name="Shakirov E.V."/>
            <person name="Shippen D.E."/>
            <person name="Wei W."/>
            <person name="Yagura M."/>
            <person name="Yamaoka S."/>
            <person name="Yamato K.T."/>
            <person name="Liu C."/>
            <person name="Berger F."/>
        </authorList>
    </citation>
    <scope>NUCLEOTIDE SEQUENCE [LARGE SCALE GENOMIC DNA]</scope>
    <source>
        <strain evidence="3">Tak-1</strain>
    </source>
</reference>
<dbReference type="Proteomes" id="UP001162541">
    <property type="component" value="Chromosome 1"/>
</dbReference>
<feature type="compositionally biased region" description="Low complexity" evidence="1">
    <location>
        <begin position="197"/>
        <end position="212"/>
    </location>
</feature>
<dbReference type="PANTHER" id="PTHR28112:SF1">
    <property type="entry name" value="SRP-INDEPENDENT TARGETING PROTEIN 3"/>
    <property type="match status" value="1"/>
</dbReference>
<feature type="region of interest" description="Disordered" evidence="1">
    <location>
        <begin position="152"/>
        <end position="234"/>
    </location>
</feature>
<organism evidence="4 5">
    <name type="scientific">Marchantia polymorpha subsp. ruderalis</name>
    <dbReference type="NCBI Taxonomy" id="1480154"/>
    <lineage>
        <taxon>Eukaryota</taxon>
        <taxon>Viridiplantae</taxon>
        <taxon>Streptophyta</taxon>
        <taxon>Embryophyta</taxon>
        <taxon>Marchantiophyta</taxon>
        <taxon>Marchantiopsida</taxon>
        <taxon>Marchantiidae</taxon>
        <taxon>Marchantiales</taxon>
        <taxon>Marchantiaceae</taxon>
        <taxon>Marchantia</taxon>
    </lineage>
</organism>
<dbReference type="EMBL" id="LVLJ01003211">
    <property type="protein sequence ID" value="OAE22367.1"/>
    <property type="molecule type" value="Genomic_DNA"/>
</dbReference>
<name>A0A176VNY5_MARPO</name>
<keyword evidence="5" id="KW-1185">Reference proteome</keyword>
<sequence length="234" mass="25626">MLQGLPWKVLVGPGLLLGLKFAKVDYQTPENLLIVRILYGVSQVFILGLCAFIAYGIRSRGDDKKSLKIKTPPATGGSGEQPTETKMTFKDYDMGELTKLFKNFALGAAVTIGIHVYMQVVPALLLQIVTQPITFIEHPLFSIYVLNKDPAKDSKLKRPFPDNSPAARMEAMKQEALKQKELQEQRDRPSNETLTDGGSTSSTAALDTATGGNAQTSVSTAERRPTRPNTAEEE</sequence>
<dbReference type="EMBL" id="AP019866">
    <property type="protein sequence ID" value="BBM97875.1"/>
    <property type="molecule type" value="Genomic_DNA"/>
</dbReference>
<dbReference type="GO" id="GO:0045047">
    <property type="term" value="P:protein targeting to ER"/>
    <property type="evidence" value="ECO:0007669"/>
    <property type="project" value="InterPro"/>
</dbReference>
<dbReference type="InterPro" id="IPR012098">
    <property type="entry name" value="SND3_fun"/>
</dbReference>
<feature type="region of interest" description="Disordered" evidence="1">
    <location>
        <begin position="63"/>
        <end position="84"/>
    </location>
</feature>
<dbReference type="Pfam" id="PF10032">
    <property type="entry name" value="Pho88"/>
    <property type="match status" value="1"/>
</dbReference>
<evidence type="ECO:0000313" key="4">
    <source>
        <dbReference type="EMBL" id="OAE22367.1"/>
    </source>
</evidence>
<protein>
    <recommendedName>
        <fullName evidence="7">Inorganic phosphate transporter</fullName>
    </recommendedName>
</protein>
<dbReference type="GO" id="GO:0005783">
    <property type="term" value="C:endoplasmic reticulum"/>
    <property type="evidence" value="ECO:0007669"/>
    <property type="project" value="InterPro"/>
</dbReference>
<gene>
    <name evidence="4" type="ORF">AXG93_2318s1140</name>
    <name evidence="3" type="ORF">Mp_1g09070</name>
</gene>
<proteinExistence type="predicted"/>
<feature type="compositionally biased region" description="Basic and acidic residues" evidence="1">
    <location>
        <begin position="170"/>
        <end position="190"/>
    </location>
</feature>
<reference evidence="4 5" key="1">
    <citation type="submission" date="2016-03" db="EMBL/GenBank/DDBJ databases">
        <title>Mechanisms controlling the formation of the plant cell surface in tip-growing cells are functionally conserved among land plants.</title>
        <authorList>
            <person name="Honkanen S."/>
            <person name="Jones V.A."/>
            <person name="Morieri G."/>
            <person name="Champion C."/>
            <person name="Hetherington A.J."/>
            <person name="Kelly S."/>
            <person name="Saint-Marcoux D."/>
            <person name="Proust H."/>
            <person name="Prescott H."/>
            <person name="Dolan L."/>
        </authorList>
    </citation>
    <scope>NUCLEOTIDE SEQUENCE [LARGE SCALE GENOMIC DNA]</scope>
    <source>
        <strain evidence="5">cv. Tak-1 and cv. Tak-2</strain>
        <tissue evidence="4">Whole gametophyte</tissue>
    </source>
</reference>
<evidence type="ECO:0000313" key="6">
    <source>
        <dbReference type="Proteomes" id="UP001162541"/>
    </source>
</evidence>
<evidence type="ECO:0008006" key="7">
    <source>
        <dbReference type="Google" id="ProtNLM"/>
    </source>
</evidence>
<feature type="transmembrane region" description="Helical" evidence="2">
    <location>
        <begin position="100"/>
        <end position="118"/>
    </location>
</feature>
<evidence type="ECO:0000313" key="5">
    <source>
        <dbReference type="Proteomes" id="UP000077202"/>
    </source>
</evidence>
<dbReference type="Proteomes" id="UP000077202">
    <property type="component" value="Unassembled WGS sequence"/>
</dbReference>
<keyword evidence="2" id="KW-1133">Transmembrane helix</keyword>
<keyword evidence="2" id="KW-0472">Membrane</keyword>
<accession>A0A176VNY5</accession>
<feature type="transmembrane region" description="Helical" evidence="2">
    <location>
        <begin position="32"/>
        <end position="57"/>
    </location>
</feature>
<dbReference type="AlphaFoldDB" id="A0A176VNY5"/>
<dbReference type="GO" id="GO:0005739">
    <property type="term" value="C:mitochondrion"/>
    <property type="evidence" value="ECO:0007669"/>
    <property type="project" value="TreeGrafter"/>
</dbReference>
<dbReference type="PANTHER" id="PTHR28112">
    <property type="entry name" value="SRP-INDEPENDENT TARGETING PROTEIN 3"/>
    <property type="match status" value="1"/>
</dbReference>
<reference evidence="6" key="3">
    <citation type="journal article" date="2020" name="Curr. Biol.">
        <title>Chromatin organization in early land plants reveals an ancestral association between H3K27me3, transposons, and constitutive heterochromatin.</title>
        <authorList>
            <person name="Montgomery S.A."/>
            <person name="Tanizawa Y."/>
            <person name="Galik B."/>
            <person name="Wang N."/>
            <person name="Ito T."/>
            <person name="Mochizuki T."/>
            <person name="Akimcheva S."/>
            <person name="Bowman J.L."/>
            <person name="Cognat V."/>
            <person name="Marechal-Drouard L."/>
            <person name="Ekker H."/>
            <person name="Hong S.F."/>
            <person name="Kohchi T."/>
            <person name="Lin S.S."/>
            <person name="Liu L.D."/>
            <person name="Nakamura Y."/>
            <person name="Valeeva L.R."/>
            <person name="Shakirov E.V."/>
            <person name="Shippen D.E."/>
            <person name="Wei W.L."/>
            <person name="Yagura M."/>
            <person name="Yamaoka S."/>
            <person name="Yamato K.T."/>
            <person name="Liu C."/>
            <person name="Berger F."/>
        </authorList>
    </citation>
    <scope>NUCLEOTIDE SEQUENCE [LARGE SCALE GENOMIC DNA]</scope>
    <source>
        <strain evidence="6">Tak-1</strain>
    </source>
</reference>
<evidence type="ECO:0000256" key="2">
    <source>
        <dbReference type="SAM" id="Phobius"/>
    </source>
</evidence>
<evidence type="ECO:0000256" key="1">
    <source>
        <dbReference type="SAM" id="MobiDB-lite"/>
    </source>
</evidence>